<keyword evidence="1" id="KW-0678">Repressor</keyword>
<dbReference type="Gene3D" id="1.10.10.60">
    <property type="entry name" value="Homeodomain-like"/>
    <property type="match status" value="1"/>
</dbReference>
<evidence type="ECO:0000256" key="1">
    <source>
        <dbReference type="ARBA" id="ARBA00022491"/>
    </source>
</evidence>
<protein>
    <submittedName>
        <fullName evidence="6">AraC family transcriptional regulator</fullName>
    </submittedName>
</protein>
<dbReference type="SMART" id="SM00342">
    <property type="entry name" value="HTH_ARAC"/>
    <property type="match status" value="1"/>
</dbReference>
<dbReference type="PANTHER" id="PTHR11019">
    <property type="entry name" value="HTH-TYPE TRANSCRIPTIONAL REGULATOR NIMR"/>
    <property type="match status" value="1"/>
</dbReference>
<dbReference type="KEGG" id="bgd:bgla_2g28190"/>
<gene>
    <name evidence="6" type="ordered locus">bgla_2g28190</name>
</gene>
<dbReference type="InterPro" id="IPR009057">
    <property type="entry name" value="Homeodomain-like_sf"/>
</dbReference>
<proteinExistence type="predicted"/>
<dbReference type="InterPro" id="IPR003313">
    <property type="entry name" value="AraC-bd"/>
</dbReference>
<dbReference type="FunFam" id="1.10.10.60:FF:000132">
    <property type="entry name" value="AraC family transcriptional regulator"/>
    <property type="match status" value="1"/>
</dbReference>
<dbReference type="CDD" id="cd06124">
    <property type="entry name" value="cupin_NimR-like_N"/>
    <property type="match status" value="1"/>
</dbReference>
<dbReference type="Gene3D" id="2.60.120.10">
    <property type="entry name" value="Jelly Rolls"/>
    <property type="match status" value="1"/>
</dbReference>
<dbReference type="Pfam" id="PF12833">
    <property type="entry name" value="HTH_18"/>
    <property type="match status" value="1"/>
</dbReference>
<evidence type="ECO:0000256" key="3">
    <source>
        <dbReference type="ARBA" id="ARBA00023125"/>
    </source>
</evidence>
<dbReference type="SUPFAM" id="SSF46689">
    <property type="entry name" value="Homeodomain-like"/>
    <property type="match status" value="1"/>
</dbReference>
<dbReference type="GO" id="GO:0043565">
    <property type="term" value="F:sequence-specific DNA binding"/>
    <property type="evidence" value="ECO:0007669"/>
    <property type="project" value="InterPro"/>
</dbReference>
<dbReference type="InterPro" id="IPR018060">
    <property type="entry name" value="HTH_AraC"/>
</dbReference>
<dbReference type="InterPro" id="IPR011051">
    <property type="entry name" value="RmlC_Cupin_sf"/>
</dbReference>
<evidence type="ECO:0000256" key="4">
    <source>
        <dbReference type="ARBA" id="ARBA00023163"/>
    </source>
</evidence>
<dbReference type="PROSITE" id="PS01124">
    <property type="entry name" value="HTH_ARAC_FAMILY_2"/>
    <property type="match status" value="1"/>
</dbReference>
<sequence>MGHTASVDVIVTSSIFQAGDVFARHTHDEGQFAFAVTGGISMFTDSGNWIVPAQRAIWVPPNISHEMHMHGAVTMLNAFIDQGAAKTADLPPHCQAFGVSALLSHLFDASLALPQGATQRRAKLVALLLDELARMPRLPLNVPLPQDPRIARACRRLLEAPTQATSIDDMAALANMSRRTFTRQFRETTGVSFVVWRRQVCILEALSRLSQGASVKDVTVDLGYSSTSAFCATFREMLGEPPIRYLARYRDQIMVQAA</sequence>
<dbReference type="GO" id="GO:0003700">
    <property type="term" value="F:DNA-binding transcription factor activity"/>
    <property type="evidence" value="ECO:0007669"/>
    <property type="project" value="InterPro"/>
</dbReference>
<name>F2LPL3_BURGS</name>
<dbReference type="EMBL" id="CP002600">
    <property type="protein sequence ID" value="AEA65235.1"/>
    <property type="molecule type" value="Genomic_DNA"/>
</dbReference>
<dbReference type="InterPro" id="IPR018062">
    <property type="entry name" value="HTH_AraC-typ_CS"/>
</dbReference>
<accession>F2LPL3</accession>
<evidence type="ECO:0000256" key="2">
    <source>
        <dbReference type="ARBA" id="ARBA00023015"/>
    </source>
</evidence>
<keyword evidence="2" id="KW-0805">Transcription regulation</keyword>
<dbReference type="PROSITE" id="PS00041">
    <property type="entry name" value="HTH_ARAC_FAMILY_1"/>
    <property type="match status" value="1"/>
</dbReference>
<dbReference type="SUPFAM" id="SSF51182">
    <property type="entry name" value="RmlC-like cupins"/>
    <property type="match status" value="1"/>
</dbReference>
<dbReference type="Pfam" id="PF02311">
    <property type="entry name" value="AraC_binding"/>
    <property type="match status" value="1"/>
</dbReference>
<evidence type="ECO:0000313" key="7">
    <source>
        <dbReference type="Proteomes" id="UP000008316"/>
    </source>
</evidence>
<dbReference type="HOGENOM" id="CLU_000445_87_4_4"/>
<evidence type="ECO:0000313" key="6">
    <source>
        <dbReference type="EMBL" id="AEA65235.1"/>
    </source>
</evidence>
<dbReference type="InterPro" id="IPR014710">
    <property type="entry name" value="RmlC-like_jellyroll"/>
</dbReference>
<dbReference type="STRING" id="999541.bgla_2g28190"/>
<dbReference type="eggNOG" id="COG2207">
    <property type="taxonomic scope" value="Bacteria"/>
</dbReference>
<keyword evidence="4" id="KW-0804">Transcription</keyword>
<reference evidence="6 7" key="1">
    <citation type="journal article" date="2011" name="J. Bacteriol.">
        <title>Complete genome sequence of Burkholderia gladioli BSR3.</title>
        <authorList>
            <person name="Seo Y.S."/>
            <person name="Lim J."/>
            <person name="Choi B.S."/>
            <person name="Kim H."/>
            <person name="Goo E."/>
            <person name="Lee B."/>
            <person name="Lim J.S."/>
            <person name="Choi I.Y."/>
            <person name="Moon J.S."/>
            <person name="Kim J."/>
            <person name="Hwang I."/>
        </authorList>
    </citation>
    <scope>NUCLEOTIDE SEQUENCE [LARGE SCALE GENOMIC DNA]</scope>
    <source>
        <strain evidence="6 7">BSR3</strain>
    </source>
</reference>
<dbReference type="AlphaFoldDB" id="F2LPL3"/>
<dbReference type="PANTHER" id="PTHR11019:SF159">
    <property type="entry name" value="TRANSCRIPTIONAL REGULATOR-RELATED"/>
    <property type="match status" value="1"/>
</dbReference>
<keyword evidence="3" id="KW-0238">DNA-binding</keyword>
<organism evidence="6 7">
    <name type="scientific">Burkholderia gladioli (strain BSR3)</name>
    <dbReference type="NCBI Taxonomy" id="999541"/>
    <lineage>
        <taxon>Bacteria</taxon>
        <taxon>Pseudomonadati</taxon>
        <taxon>Pseudomonadota</taxon>
        <taxon>Betaproteobacteria</taxon>
        <taxon>Burkholderiales</taxon>
        <taxon>Burkholderiaceae</taxon>
        <taxon>Burkholderia</taxon>
    </lineage>
</organism>
<keyword evidence="7" id="KW-1185">Reference proteome</keyword>
<feature type="domain" description="HTH araC/xylS-type" evidence="5">
    <location>
        <begin position="151"/>
        <end position="248"/>
    </location>
</feature>
<evidence type="ECO:0000259" key="5">
    <source>
        <dbReference type="PROSITE" id="PS01124"/>
    </source>
</evidence>
<dbReference type="Proteomes" id="UP000008316">
    <property type="component" value="Chromosome 2"/>
</dbReference>